<keyword evidence="1" id="KW-0732">Signal</keyword>
<name>A0A8R2H9A9_ACYPI</name>
<evidence type="ECO:0000256" key="1">
    <source>
        <dbReference type="SAM" id="SignalP"/>
    </source>
</evidence>
<proteinExistence type="predicted"/>
<reference evidence="2" key="2">
    <citation type="submission" date="2022-06" db="UniProtKB">
        <authorList>
            <consortium name="EnsemblMetazoa"/>
        </authorList>
    </citation>
    <scope>IDENTIFICATION</scope>
</reference>
<evidence type="ECO:0000313" key="2">
    <source>
        <dbReference type="EnsemblMetazoa" id="XP_016664491.1"/>
    </source>
</evidence>
<organism evidence="2 3">
    <name type="scientific">Acyrthosiphon pisum</name>
    <name type="common">Pea aphid</name>
    <dbReference type="NCBI Taxonomy" id="7029"/>
    <lineage>
        <taxon>Eukaryota</taxon>
        <taxon>Metazoa</taxon>
        <taxon>Ecdysozoa</taxon>
        <taxon>Arthropoda</taxon>
        <taxon>Hexapoda</taxon>
        <taxon>Insecta</taxon>
        <taxon>Pterygota</taxon>
        <taxon>Neoptera</taxon>
        <taxon>Paraneoptera</taxon>
        <taxon>Hemiptera</taxon>
        <taxon>Sternorrhyncha</taxon>
        <taxon>Aphidomorpha</taxon>
        <taxon>Aphidoidea</taxon>
        <taxon>Aphididae</taxon>
        <taxon>Macrosiphini</taxon>
        <taxon>Acyrthosiphon</taxon>
    </lineage>
</organism>
<evidence type="ECO:0000313" key="3">
    <source>
        <dbReference type="Proteomes" id="UP000007819"/>
    </source>
</evidence>
<dbReference type="EnsemblMetazoa" id="XM_016809002.2">
    <property type="protein sequence ID" value="XP_016664491.1"/>
    <property type="gene ID" value="LOC107885373"/>
</dbReference>
<dbReference type="RefSeq" id="XP_016664491.1">
    <property type="nucleotide sequence ID" value="XM_016809002.1"/>
</dbReference>
<protein>
    <submittedName>
        <fullName evidence="2">Uncharacterized protein</fullName>
    </submittedName>
</protein>
<feature type="signal peptide" evidence="1">
    <location>
        <begin position="1"/>
        <end position="23"/>
    </location>
</feature>
<feature type="chain" id="PRO_5035788659" evidence="1">
    <location>
        <begin position="24"/>
        <end position="177"/>
    </location>
</feature>
<dbReference type="AlphaFoldDB" id="A0A8R2H9A9"/>
<dbReference type="KEGG" id="api:107885373"/>
<dbReference type="Proteomes" id="UP000007819">
    <property type="component" value="Chromosome A2"/>
</dbReference>
<keyword evidence="3" id="KW-1185">Reference proteome</keyword>
<dbReference type="GeneID" id="107885373"/>
<reference evidence="3" key="1">
    <citation type="submission" date="2010-06" db="EMBL/GenBank/DDBJ databases">
        <authorList>
            <person name="Jiang H."/>
            <person name="Abraham K."/>
            <person name="Ali S."/>
            <person name="Alsbrooks S.L."/>
            <person name="Anim B.N."/>
            <person name="Anosike U.S."/>
            <person name="Attaway T."/>
            <person name="Bandaranaike D.P."/>
            <person name="Battles P.K."/>
            <person name="Bell S.N."/>
            <person name="Bell A.V."/>
            <person name="Beltran B."/>
            <person name="Bickham C."/>
            <person name="Bustamante Y."/>
            <person name="Caleb T."/>
            <person name="Canada A."/>
            <person name="Cardenas V."/>
            <person name="Carter K."/>
            <person name="Chacko J."/>
            <person name="Chandrabose M.N."/>
            <person name="Chavez D."/>
            <person name="Chavez A."/>
            <person name="Chen L."/>
            <person name="Chu H.-S."/>
            <person name="Claassen K.J."/>
            <person name="Cockrell R."/>
            <person name="Collins M."/>
            <person name="Cooper J.A."/>
            <person name="Cree A."/>
            <person name="Curry S.M."/>
            <person name="Da Y."/>
            <person name="Dao M.D."/>
            <person name="Das B."/>
            <person name="Davila M.-L."/>
            <person name="Davy-Carroll L."/>
            <person name="Denson S."/>
            <person name="Dinh H."/>
            <person name="Ebong V.E."/>
            <person name="Edwards J.R."/>
            <person name="Egan A."/>
            <person name="El-Daye J."/>
            <person name="Escobedo L."/>
            <person name="Fernandez S."/>
            <person name="Fernando P.R."/>
            <person name="Flagg N."/>
            <person name="Forbes L.D."/>
            <person name="Fowler R.G."/>
            <person name="Fu Q."/>
            <person name="Gabisi R.A."/>
            <person name="Ganer J."/>
            <person name="Garbino Pronczuk A."/>
            <person name="Garcia R.M."/>
            <person name="Garner T."/>
            <person name="Garrett T.E."/>
            <person name="Gonzalez D.A."/>
            <person name="Hamid H."/>
            <person name="Hawkins E.S."/>
            <person name="Hirani K."/>
            <person name="Hogues M.E."/>
            <person name="Hollins B."/>
            <person name="Hsiao C.-H."/>
            <person name="Jabil R."/>
            <person name="James M.L."/>
            <person name="Jhangiani S.N."/>
            <person name="Johnson B."/>
            <person name="Johnson Q."/>
            <person name="Joshi V."/>
            <person name="Kalu J.B."/>
            <person name="Kam C."/>
            <person name="Kashfia A."/>
            <person name="Keebler J."/>
            <person name="Kisamo H."/>
            <person name="Kovar C.L."/>
            <person name="Lago L.A."/>
            <person name="Lai C.-Y."/>
            <person name="Laidlaw J."/>
            <person name="Lara F."/>
            <person name="Le T.-K."/>
            <person name="Lee S.L."/>
            <person name="Legall F.H."/>
            <person name="Lemon S.J."/>
            <person name="Lewis L.R."/>
            <person name="Li B."/>
            <person name="Liu Y."/>
            <person name="Liu Y.-S."/>
            <person name="Lopez J."/>
            <person name="Lozado R.J."/>
            <person name="Lu J."/>
            <person name="Madu R.C."/>
            <person name="Maheshwari M."/>
            <person name="Maheshwari R."/>
            <person name="Malloy K."/>
            <person name="Martinez E."/>
            <person name="Mathew T."/>
            <person name="Mercado I.C."/>
            <person name="Mercado C."/>
            <person name="Meyer B."/>
            <person name="Montgomery K."/>
            <person name="Morgan M.B."/>
            <person name="Munidasa M."/>
            <person name="Nazareth L.V."/>
            <person name="Nelson J."/>
            <person name="Ng B.M."/>
            <person name="Nguyen N.B."/>
            <person name="Nguyen P.Q."/>
            <person name="Nguyen T."/>
            <person name="Obregon M."/>
            <person name="Okwuonu G.O."/>
            <person name="Onwere C.G."/>
            <person name="Orozco G."/>
            <person name="Parra A."/>
            <person name="Patel S."/>
            <person name="Patil S."/>
            <person name="Perez A."/>
            <person name="Perez Y."/>
            <person name="Pham C."/>
            <person name="Primus E.L."/>
            <person name="Pu L.-L."/>
            <person name="Puazo M."/>
            <person name="Qin X."/>
            <person name="Quiroz J.B."/>
            <person name="Reese J."/>
            <person name="Richards S."/>
            <person name="Rives C.M."/>
            <person name="Robberts R."/>
            <person name="Ruiz S.J."/>
            <person name="Ruiz M.J."/>
            <person name="Santibanez J."/>
            <person name="Schneider B.W."/>
            <person name="Sisson I."/>
            <person name="Smith M."/>
            <person name="Sodergren E."/>
            <person name="Song X.-Z."/>
            <person name="Song B.B."/>
            <person name="Summersgill H."/>
            <person name="Thelus R."/>
            <person name="Thornton R.D."/>
            <person name="Trejos Z.Y."/>
            <person name="Usmani K."/>
            <person name="Vattathil S."/>
            <person name="Villasana D."/>
            <person name="Walker D.L."/>
            <person name="Wang S."/>
            <person name="Wang K."/>
            <person name="White C.S."/>
            <person name="Williams A.C."/>
            <person name="Williamson J."/>
            <person name="Wilson K."/>
            <person name="Woghiren I.O."/>
            <person name="Woodworth J.R."/>
            <person name="Worley K.C."/>
            <person name="Wright R.A."/>
            <person name="Wu W."/>
            <person name="Young L."/>
            <person name="Zhang L."/>
            <person name="Zhang J."/>
            <person name="Zhu Y."/>
            <person name="Muzny D.M."/>
            <person name="Weinstock G."/>
            <person name="Gibbs R.A."/>
        </authorList>
    </citation>
    <scope>NUCLEOTIDE SEQUENCE [LARGE SCALE GENOMIC DNA]</scope>
    <source>
        <strain evidence="3">LSR1</strain>
    </source>
</reference>
<sequence>MVRVNNILETSVLAFLIIQIVDASSSGLYYCPMCGFPKYNHYNSLSPTCSSLNYKNDQNSVYPTNTPYPYYRDQNTDVSCLSASGLPTDHIIGSCSDCGRFPYDIQVPPNAHPSPAKLSYPYVTEDPSSPCKQTLQNFGYQLQVPVAHRRDSNYGSLSGIIDKTYKKCPPCPCKLLY</sequence>
<accession>A0A8R2H9A9</accession>
<dbReference type="OrthoDB" id="6604763at2759"/>